<name>A0A6I4T9Q3_9SPHN</name>
<proteinExistence type="predicted"/>
<accession>A0A6I4T9Q3</accession>
<evidence type="ECO:0000313" key="1">
    <source>
        <dbReference type="EMBL" id="MXO66600.1"/>
    </source>
</evidence>
<dbReference type="RefSeq" id="WP_160737034.1">
    <property type="nucleotide sequence ID" value="NZ_WTYT01000005.1"/>
</dbReference>
<dbReference type="Proteomes" id="UP000438476">
    <property type="component" value="Unassembled WGS sequence"/>
</dbReference>
<dbReference type="OrthoDB" id="7609298at2"/>
<sequence length="75" mass="8355">MANISEQSARREGCLPFQGDLFREGSHLGVAKRFGQNGPSLRQEALKYRHIPTPSFLTLSHFASNLDGTVYEFTA</sequence>
<evidence type="ECO:0000313" key="2">
    <source>
        <dbReference type="Proteomes" id="UP000438476"/>
    </source>
</evidence>
<dbReference type="EMBL" id="WTYT01000005">
    <property type="protein sequence ID" value="MXO66600.1"/>
    <property type="molecule type" value="Genomic_DNA"/>
</dbReference>
<gene>
    <name evidence="1" type="ORF">GRI91_12610</name>
</gene>
<reference evidence="1 2" key="1">
    <citation type="submission" date="2019-12" db="EMBL/GenBank/DDBJ databases">
        <title>Genomic-based taxomic classification of the family Erythrobacteraceae.</title>
        <authorList>
            <person name="Xu L."/>
        </authorList>
    </citation>
    <scope>NUCLEOTIDE SEQUENCE [LARGE SCALE GENOMIC DNA]</scope>
    <source>
        <strain evidence="1 2">LMG 29518</strain>
    </source>
</reference>
<dbReference type="AlphaFoldDB" id="A0A6I4T9Q3"/>
<protein>
    <submittedName>
        <fullName evidence="1">Uncharacterized protein</fullName>
    </submittedName>
</protein>
<organism evidence="1 2">
    <name type="scientific">Altericroceibacterium endophyticum</name>
    <dbReference type="NCBI Taxonomy" id="1808508"/>
    <lineage>
        <taxon>Bacteria</taxon>
        <taxon>Pseudomonadati</taxon>
        <taxon>Pseudomonadota</taxon>
        <taxon>Alphaproteobacteria</taxon>
        <taxon>Sphingomonadales</taxon>
        <taxon>Erythrobacteraceae</taxon>
        <taxon>Altericroceibacterium</taxon>
    </lineage>
</organism>
<comment type="caution">
    <text evidence="1">The sequence shown here is derived from an EMBL/GenBank/DDBJ whole genome shotgun (WGS) entry which is preliminary data.</text>
</comment>
<keyword evidence="2" id="KW-1185">Reference proteome</keyword>